<dbReference type="NCBIfam" id="TIGR00826">
    <property type="entry name" value="EIIB_glc"/>
    <property type="match status" value="1"/>
</dbReference>
<evidence type="ECO:0000256" key="4">
    <source>
        <dbReference type="ARBA" id="ARBA00022597"/>
    </source>
</evidence>
<keyword evidence="6" id="KW-0598">Phosphotransferase system</keyword>
<dbReference type="AlphaFoldDB" id="A0A1V4T077"/>
<dbReference type="SUPFAM" id="SSF55604">
    <property type="entry name" value="Glucose permease domain IIB"/>
    <property type="match status" value="1"/>
</dbReference>
<dbReference type="GO" id="GO:0008982">
    <property type="term" value="F:protein-N(PI)-phosphohistidine-sugar phosphotransferase activity"/>
    <property type="evidence" value="ECO:0007669"/>
    <property type="project" value="InterPro"/>
</dbReference>
<evidence type="ECO:0000256" key="3">
    <source>
        <dbReference type="ARBA" id="ARBA00022475"/>
    </source>
</evidence>
<keyword evidence="2" id="KW-0813">Transport</keyword>
<dbReference type="InterPro" id="IPR010974">
    <property type="entry name" value="PTS_IIBC_nag"/>
</dbReference>
<dbReference type="Pfam" id="PF02378">
    <property type="entry name" value="PTS_EIIC"/>
    <property type="match status" value="1"/>
</dbReference>
<feature type="transmembrane region" description="Helical" evidence="12">
    <location>
        <begin position="137"/>
        <end position="160"/>
    </location>
</feature>
<feature type="transmembrane region" description="Helical" evidence="12">
    <location>
        <begin position="197"/>
        <end position="218"/>
    </location>
</feature>
<feature type="transmembrane region" description="Helical" evidence="12">
    <location>
        <begin position="48"/>
        <end position="69"/>
    </location>
</feature>
<dbReference type="PROSITE" id="PS51103">
    <property type="entry name" value="PTS_EIIC_TYPE_1"/>
    <property type="match status" value="1"/>
</dbReference>
<dbReference type="GO" id="GO:0015764">
    <property type="term" value="P:N-acetylglucosamine transport"/>
    <property type="evidence" value="ECO:0007669"/>
    <property type="project" value="TreeGrafter"/>
</dbReference>
<dbReference type="InterPro" id="IPR018113">
    <property type="entry name" value="PTrfase_EIIB_Cys"/>
</dbReference>
<dbReference type="PANTHER" id="PTHR30009">
    <property type="entry name" value="CYTOCHROME C-TYPE SYNTHESIS PROTEIN AND PTS TRANSMEMBRANE COMPONENT"/>
    <property type="match status" value="1"/>
</dbReference>
<keyword evidence="10 12" id="KW-0472">Membrane</keyword>
<comment type="caution">
    <text evidence="15">The sequence shown here is derived from an EMBL/GenBank/DDBJ whole genome shotgun (WGS) entry which is preliminary data.</text>
</comment>
<dbReference type="InterPro" id="IPR003352">
    <property type="entry name" value="PTS_EIIC"/>
</dbReference>
<dbReference type="RefSeq" id="WP_080021811.1">
    <property type="nucleotide sequence ID" value="NZ_LTAY01000020.1"/>
</dbReference>
<dbReference type="GO" id="GO:0090563">
    <property type="term" value="F:protein-phosphocysteine-sugar phosphotransferase activity"/>
    <property type="evidence" value="ECO:0007669"/>
    <property type="project" value="TreeGrafter"/>
</dbReference>
<evidence type="ECO:0000259" key="13">
    <source>
        <dbReference type="PROSITE" id="PS51098"/>
    </source>
</evidence>
<name>A0A1V4T077_9CLOT</name>
<evidence type="ECO:0000256" key="2">
    <source>
        <dbReference type="ARBA" id="ARBA00022448"/>
    </source>
</evidence>
<dbReference type="FunFam" id="3.30.1360.60:FF:000001">
    <property type="entry name" value="PTS system glucose-specific IIBC component PtsG"/>
    <property type="match status" value="1"/>
</dbReference>
<feature type="transmembrane region" description="Helical" evidence="12">
    <location>
        <begin position="76"/>
        <end position="93"/>
    </location>
</feature>
<accession>A0A1V4T077</accession>
<protein>
    <submittedName>
        <fullName evidence="15">PTS system glucoside-specific EIICBA component</fullName>
    </submittedName>
</protein>
<dbReference type="Proteomes" id="UP000191448">
    <property type="component" value="Unassembled WGS sequence"/>
</dbReference>
<evidence type="ECO:0000259" key="14">
    <source>
        <dbReference type="PROSITE" id="PS51103"/>
    </source>
</evidence>
<evidence type="ECO:0000256" key="8">
    <source>
        <dbReference type="ARBA" id="ARBA00022777"/>
    </source>
</evidence>
<dbReference type="InterPro" id="IPR036878">
    <property type="entry name" value="Glu_permease_IIB"/>
</dbReference>
<dbReference type="EMBL" id="LTAY01000020">
    <property type="protein sequence ID" value="OPX49972.1"/>
    <property type="molecule type" value="Genomic_DNA"/>
</dbReference>
<evidence type="ECO:0000313" key="16">
    <source>
        <dbReference type="Proteomes" id="UP000191448"/>
    </source>
</evidence>
<dbReference type="GO" id="GO:0015572">
    <property type="term" value="F:N-acetylglucosamine transmembrane transporter activity"/>
    <property type="evidence" value="ECO:0007669"/>
    <property type="project" value="InterPro"/>
</dbReference>
<feature type="transmembrane region" description="Helical" evidence="12">
    <location>
        <begin position="166"/>
        <end position="185"/>
    </location>
</feature>
<dbReference type="NCBIfam" id="TIGR01998">
    <property type="entry name" value="PTS-II-BC-nag"/>
    <property type="match status" value="1"/>
</dbReference>
<keyword evidence="5" id="KW-0808">Transferase</keyword>
<dbReference type="InterPro" id="IPR013013">
    <property type="entry name" value="PTS_EIIC_1"/>
</dbReference>
<dbReference type="GO" id="GO:0009401">
    <property type="term" value="P:phosphoenolpyruvate-dependent sugar phosphotransferase system"/>
    <property type="evidence" value="ECO:0007669"/>
    <property type="project" value="UniProtKB-KW"/>
</dbReference>
<evidence type="ECO:0000256" key="5">
    <source>
        <dbReference type="ARBA" id="ARBA00022679"/>
    </source>
</evidence>
<evidence type="ECO:0000256" key="7">
    <source>
        <dbReference type="ARBA" id="ARBA00022692"/>
    </source>
</evidence>
<proteinExistence type="predicted"/>
<feature type="transmembrane region" description="Helical" evidence="12">
    <location>
        <begin position="99"/>
        <end position="117"/>
    </location>
</feature>
<dbReference type="PROSITE" id="PS51098">
    <property type="entry name" value="PTS_EIIB_TYPE_1"/>
    <property type="match status" value="1"/>
</dbReference>
<evidence type="ECO:0000256" key="6">
    <source>
        <dbReference type="ARBA" id="ARBA00022683"/>
    </source>
</evidence>
<dbReference type="GO" id="GO:0016301">
    <property type="term" value="F:kinase activity"/>
    <property type="evidence" value="ECO:0007669"/>
    <property type="project" value="UniProtKB-KW"/>
</dbReference>
<evidence type="ECO:0000313" key="15">
    <source>
        <dbReference type="EMBL" id="OPX49972.1"/>
    </source>
</evidence>
<keyword evidence="8" id="KW-0418">Kinase</keyword>
<dbReference type="InterPro" id="IPR050429">
    <property type="entry name" value="PTS_Glucose_EIICBA"/>
</dbReference>
<evidence type="ECO:0000256" key="10">
    <source>
        <dbReference type="ARBA" id="ARBA00023136"/>
    </source>
</evidence>
<comment type="subcellular location">
    <subcellularLocation>
        <location evidence="1">Cell membrane</location>
        <topology evidence="1">Multi-pass membrane protein</topology>
    </subcellularLocation>
</comment>
<keyword evidence="9 12" id="KW-1133">Transmembrane helix</keyword>
<dbReference type="GO" id="GO:0019866">
    <property type="term" value="C:organelle inner membrane"/>
    <property type="evidence" value="ECO:0007669"/>
    <property type="project" value="InterPro"/>
</dbReference>
<keyword evidence="7 12" id="KW-0812">Transmembrane</keyword>
<evidence type="ECO:0000256" key="9">
    <source>
        <dbReference type="ARBA" id="ARBA00022989"/>
    </source>
</evidence>
<dbReference type="OrthoDB" id="9764327at2"/>
<evidence type="ECO:0000256" key="1">
    <source>
        <dbReference type="ARBA" id="ARBA00004651"/>
    </source>
</evidence>
<dbReference type="Gene3D" id="3.30.1360.60">
    <property type="entry name" value="Glucose permease domain IIB"/>
    <property type="match status" value="1"/>
</dbReference>
<organism evidence="15 16">
    <name type="scientific">Clostridium thermobutyricum DSM 4928</name>
    <dbReference type="NCBI Taxonomy" id="1121339"/>
    <lineage>
        <taxon>Bacteria</taxon>
        <taxon>Bacillati</taxon>
        <taxon>Bacillota</taxon>
        <taxon>Clostridia</taxon>
        <taxon>Eubacteriales</taxon>
        <taxon>Clostridiaceae</taxon>
        <taxon>Clostridium</taxon>
    </lineage>
</organism>
<dbReference type="InterPro" id="IPR001996">
    <property type="entry name" value="PTS_IIB_1"/>
</dbReference>
<dbReference type="GO" id="GO:0005886">
    <property type="term" value="C:plasma membrane"/>
    <property type="evidence" value="ECO:0007669"/>
    <property type="project" value="UniProtKB-SubCell"/>
</dbReference>
<dbReference type="Pfam" id="PF00367">
    <property type="entry name" value="PTS_EIIB"/>
    <property type="match status" value="1"/>
</dbReference>
<feature type="active site" description="Phosphocysteine intermediate; for EIIB activity" evidence="11">
    <location>
        <position position="420"/>
    </location>
</feature>
<feature type="transmembrane region" description="Helical" evidence="12">
    <location>
        <begin position="342"/>
        <end position="362"/>
    </location>
</feature>
<evidence type="ECO:0000256" key="12">
    <source>
        <dbReference type="SAM" id="Phobius"/>
    </source>
</evidence>
<feature type="domain" description="PTS EIIB type-1" evidence="13">
    <location>
        <begin position="398"/>
        <end position="474"/>
    </location>
</feature>
<sequence>MARGNSKVLGSLQKLGKALMTPVACLPAAALLLRLGAPDILNIPWMNIAGKTIFDHLPILFAVGIAIGLAKENNGVSGLAAVVGYFVLTDVATSFNKTINMGVLAGIIVGIIAGLLYNKFRDIQLPQFLGFFGGKRFVPIITSLICLILGLIAGQVWPIIQNGINGFGNSLASAGAIGAFIFGVLNRLLIPFGLHHVLDTIFWFEFGTYTNPVTGVIYHGDIARFYAGDPTAGVYTTGFYPIMMFALPAACIAMILAAKKEKRKAVTGMLLGLALTSFLTGITEPIEFSFMFIAPVLYAFHAIMTGLSLAITNLLGIKMGFGFSAGFLDYILSYGISTKPLLLLLIGVIFAVIYFLVFYFVIIKFNIQTPGREIDGDILEDEGQMKEKVKVTKASSIEEKAKSVLEALGGKENIENIDACVTRIRLVAVDSNKLNEAELKRLGASGVMKLDSKNVQVIFGTLADPLVTHIKKIM</sequence>
<feature type="transmembrane region" description="Helical" evidence="12">
    <location>
        <begin position="238"/>
        <end position="258"/>
    </location>
</feature>
<keyword evidence="4" id="KW-0762">Sugar transport</keyword>
<keyword evidence="3" id="KW-1003">Cell membrane</keyword>
<gene>
    <name evidence="15" type="primary">glcB_2</name>
    <name evidence="15" type="ORF">CLTHE_04530</name>
</gene>
<dbReference type="CDD" id="cd00212">
    <property type="entry name" value="PTS_IIB_glc"/>
    <property type="match status" value="1"/>
</dbReference>
<dbReference type="PANTHER" id="PTHR30009:SF4">
    <property type="entry name" value="PTS SYSTEM N-ACETYLGLUCOSAMINE-SPECIFIC EIICBA COMPONENT"/>
    <property type="match status" value="1"/>
</dbReference>
<reference evidence="15 16" key="1">
    <citation type="submission" date="2016-02" db="EMBL/GenBank/DDBJ databases">
        <title>Genome sequence of Clostridium thermobutyricum DSM 4928.</title>
        <authorList>
            <person name="Poehlein A."/>
            <person name="Daniel R."/>
        </authorList>
    </citation>
    <scope>NUCLEOTIDE SEQUENCE [LARGE SCALE GENOMIC DNA]</scope>
    <source>
        <strain evidence="15 16">DSM 4928</strain>
    </source>
</reference>
<feature type="transmembrane region" description="Helical" evidence="12">
    <location>
        <begin position="265"/>
        <end position="282"/>
    </location>
</feature>
<evidence type="ECO:0000256" key="11">
    <source>
        <dbReference type="PROSITE-ProRule" id="PRU00421"/>
    </source>
</evidence>
<feature type="domain" description="PTS EIIC type-1" evidence="14">
    <location>
        <begin position="6"/>
        <end position="374"/>
    </location>
</feature>